<dbReference type="FunFam" id="3.40.50.720:FF:000047">
    <property type="entry name" value="NADP-dependent L-serine/L-allo-threonine dehydrogenase"/>
    <property type="match status" value="1"/>
</dbReference>
<dbReference type="SUPFAM" id="SSF51735">
    <property type="entry name" value="NAD(P)-binding Rossmann-fold domains"/>
    <property type="match status" value="1"/>
</dbReference>
<dbReference type="PRINTS" id="PR00080">
    <property type="entry name" value="SDRFAMILY"/>
</dbReference>
<evidence type="ECO:0000256" key="1">
    <source>
        <dbReference type="ARBA" id="ARBA00006484"/>
    </source>
</evidence>
<dbReference type="PANTHER" id="PTHR43115">
    <property type="entry name" value="DEHYDROGENASE/REDUCTASE SDR FAMILY MEMBER 11"/>
    <property type="match status" value="1"/>
</dbReference>
<dbReference type="Proteomes" id="UP001516400">
    <property type="component" value="Unassembled WGS sequence"/>
</dbReference>
<dbReference type="Pfam" id="PF00106">
    <property type="entry name" value="adh_short"/>
    <property type="match status" value="1"/>
</dbReference>
<dbReference type="PROSITE" id="PS00061">
    <property type="entry name" value="ADH_SHORT"/>
    <property type="match status" value="1"/>
</dbReference>
<comment type="similarity">
    <text evidence="1 3">Belongs to the short-chain dehydrogenases/reductases (SDR) family.</text>
</comment>
<accession>A0ABD2NVJ6</accession>
<dbReference type="EMBL" id="JABFTP020000144">
    <property type="protein sequence ID" value="KAL3282663.1"/>
    <property type="molecule type" value="Genomic_DNA"/>
</dbReference>
<reference evidence="4 5" key="1">
    <citation type="journal article" date="2021" name="BMC Biol.">
        <title>Horizontally acquired antibacterial genes associated with adaptive radiation of ladybird beetles.</title>
        <authorList>
            <person name="Li H.S."/>
            <person name="Tang X.F."/>
            <person name="Huang Y.H."/>
            <person name="Xu Z.Y."/>
            <person name="Chen M.L."/>
            <person name="Du X.Y."/>
            <person name="Qiu B.Y."/>
            <person name="Chen P.T."/>
            <person name="Zhang W."/>
            <person name="Slipinski A."/>
            <person name="Escalona H.E."/>
            <person name="Waterhouse R.M."/>
            <person name="Zwick A."/>
            <person name="Pang H."/>
        </authorList>
    </citation>
    <scope>NUCLEOTIDE SEQUENCE [LARGE SCALE GENOMIC DNA]</scope>
    <source>
        <strain evidence="4">SYSU2018</strain>
    </source>
</reference>
<evidence type="ECO:0000313" key="5">
    <source>
        <dbReference type="Proteomes" id="UP001516400"/>
    </source>
</evidence>
<dbReference type="InterPro" id="IPR020904">
    <property type="entry name" value="Sc_DH/Rdtase_CS"/>
</dbReference>
<protein>
    <recommendedName>
        <fullName evidence="6">Farnesol dehydrogenase-like</fullName>
    </recommendedName>
</protein>
<keyword evidence="2" id="KW-0560">Oxidoreductase</keyword>
<evidence type="ECO:0000313" key="4">
    <source>
        <dbReference type="EMBL" id="KAL3282663.1"/>
    </source>
</evidence>
<dbReference type="InterPro" id="IPR036291">
    <property type="entry name" value="NAD(P)-bd_dom_sf"/>
</dbReference>
<gene>
    <name evidence="4" type="ORF">HHI36_005838</name>
</gene>
<keyword evidence="5" id="KW-1185">Reference proteome</keyword>
<dbReference type="GO" id="GO:0016616">
    <property type="term" value="F:oxidoreductase activity, acting on the CH-OH group of donors, NAD or NADP as acceptor"/>
    <property type="evidence" value="ECO:0007669"/>
    <property type="project" value="UniProtKB-ARBA"/>
</dbReference>
<organism evidence="4 5">
    <name type="scientific">Cryptolaemus montrouzieri</name>
    <dbReference type="NCBI Taxonomy" id="559131"/>
    <lineage>
        <taxon>Eukaryota</taxon>
        <taxon>Metazoa</taxon>
        <taxon>Ecdysozoa</taxon>
        <taxon>Arthropoda</taxon>
        <taxon>Hexapoda</taxon>
        <taxon>Insecta</taxon>
        <taxon>Pterygota</taxon>
        <taxon>Neoptera</taxon>
        <taxon>Endopterygota</taxon>
        <taxon>Coleoptera</taxon>
        <taxon>Polyphaga</taxon>
        <taxon>Cucujiformia</taxon>
        <taxon>Coccinelloidea</taxon>
        <taxon>Coccinellidae</taxon>
        <taxon>Scymninae</taxon>
        <taxon>Scymnini</taxon>
        <taxon>Cryptolaemus</taxon>
    </lineage>
</organism>
<dbReference type="InterPro" id="IPR002347">
    <property type="entry name" value="SDR_fam"/>
</dbReference>
<dbReference type="PANTHER" id="PTHR43115:SF4">
    <property type="entry name" value="DEHYDROGENASE_REDUCTASE SDR FAMILY MEMBER 11"/>
    <property type="match status" value="1"/>
</dbReference>
<proteinExistence type="inferred from homology"/>
<evidence type="ECO:0008006" key="6">
    <source>
        <dbReference type="Google" id="ProtNLM"/>
    </source>
</evidence>
<evidence type="ECO:0000256" key="3">
    <source>
        <dbReference type="RuleBase" id="RU000363"/>
    </source>
</evidence>
<name>A0ABD2NVJ6_9CUCU</name>
<evidence type="ECO:0000256" key="2">
    <source>
        <dbReference type="ARBA" id="ARBA00023002"/>
    </source>
</evidence>
<dbReference type="AlphaFoldDB" id="A0ABD2NVJ6"/>
<sequence length="250" mass="27219">MVLSMERWRGKVAVVTGASSGIGAALAQELVEYGLKVVGLARRVERIEKMAKNMAGKSGVLHGLKVDITKTEEIIETFKIIEKRFGPIHILVNNAGVFEATTLIGGDIDKWKKIFDTNVMGLCVATREAIDSMNRNNVDGHIIHINSVVGHLVPFETVNVYSASKYAVTALTETLRIELLKAESKIKVTSISPGFVHTELIEATGLTSVSFDEFPTLRPEDVADTAVYALSTPSHVQVSEVMVRPIGAKF</sequence>
<comment type="caution">
    <text evidence="4">The sequence shown here is derived from an EMBL/GenBank/DDBJ whole genome shotgun (WGS) entry which is preliminary data.</text>
</comment>
<dbReference type="Gene3D" id="3.40.50.720">
    <property type="entry name" value="NAD(P)-binding Rossmann-like Domain"/>
    <property type="match status" value="1"/>
</dbReference>
<dbReference type="PRINTS" id="PR00081">
    <property type="entry name" value="GDHRDH"/>
</dbReference>